<dbReference type="GO" id="GO:0005634">
    <property type="term" value="C:nucleus"/>
    <property type="evidence" value="ECO:0007669"/>
    <property type="project" value="UniProtKB-SubCell"/>
</dbReference>
<evidence type="ECO:0000313" key="16">
    <source>
        <dbReference type="EMBL" id="KAG5632316.1"/>
    </source>
</evidence>
<evidence type="ECO:0000256" key="6">
    <source>
        <dbReference type="ARBA" id="ARBA00022664"/>
    </source>
</evidence>
<dbReference type="GO" id="GO:1990817">
    <property type="term" value="F:poly(A) RNA polymerase activity"/>
    <property type="evidence" value="ECO:0007669"/>
    <property type="project" value="UniProtKB-EC"/>
</dbReference>
<dbReference type="PANTHER" id="PTHR10682">
    <property type="entry name" value="POLY A POLYMERASE"/>
    <property type="match status" value="1"/>
</dbReference>
<evidence type="ECO:0000256" key="11">
    <source>
        <dbReference type="ARBA" id="ARBA00022842"/>
    </source>
</evidence>
<feature type="domain" description="Poly(A) polymerase central" evidence="14">
    <location>
        <begin position="264"/>
        <end position="384"/>
    </location>
</feature>
<evidence type="ECO:0000256" key="12">
    <source>
        <dbReference type="ARBA" id="ARBA00023242"/>
    </source>
</evidence>
<dbReference type="InterPro" id="IPR048840">
    <property type="entry name" value="PolA_pol_NTPase"/>
</dbReference>
<sequence length="390" mass="44476">MEFGHIERQQLVDPRHVNTYLPRWSIGLRPNSNLDYQVGHFNPLPPLDGVLGFGGNPDGILRMEMERSMSLFQIMGDEGLVPSLEEEMKRRNAIHKLKKIVREWVQTVAYHHALPKRYLRFASGTILTYGSYGLGVSLNSLLDSFLSFVWLENAVVHNSESDIDALCVGPKTFSLFCATFSLSRPEVSDIHCVKGAKVPLMRFKFDGISIDLPYARLKVISIPEDVDVFNPFFLKNIDDKSRKSLSGVHANRRILQLVPNVEIFQAVVRCVKLWAKKRGVYGNLLGFFGGVHLAVLSAFICQRHPTASLSALFFIFFKAFAFWPWPTPVVLQDGVAWPFIPTDKVLWMPIQLPCSPYQFCHSNIVRSTFFKIKSEFMRGHMLTKVCAFWY</sequence>
<keyword evidence="13" id="KW-1133">Transmembrane helix</keyword>
<keyword evidence="12" id="KW-0539">Nucleus</keyword>
<feature type="domain" description="Poly(A) polymerase nucleotidyltransferase" evidence="15">
    <location>
        <begin position="154"/>
        <end position="258"/>
    </location>
</feature>
<name>A0A9J6B6X6_SOLCO</name>
<keyword evidence="6" id="KW-0507">mRNA processing</keyword>
<feature type="transmembrane region" description="Helical" evidence="13">
    <location>
        <begin position="280"/>
        <end position="300"/>
    </location>
</feature>
<dbReference type="SUPFAM" id="SSF81301">
    <property type="entry name" value="Nucleotidyltransferase"/>
    <property type="match status" value="1"/>
</dbReference>
<evidence type="ECO:0000256" key="8">
    <source>
        <dbReference type="ARBA" id="ARBA00022723"/>
    </source>
</evidence>
<reference evidence="16 17" key="1">
    <citation type="submission" date="2020-09" db="EMBL/GenBank/DDBJ databases">
        <title>De no assembly of potato wild relative species, Solanum commersonii.</title>
        <authorList>
            <person name="Cho K."/>
        </authorList>
    </citation>
    <scope>NUCLEOTIDE SEQUENCE [LARGE SCALE GENOMIC DNA]</scope>
    <source>
        <strain evidence="16">LZ3.2</strain>
        <tissue evidence="16">Leaf</tissue>
    </source>
</reference>
<comment type="cofactor">
    <cofactor evidence="1">
        <name>Mn(2+)</name>
        <dbReference type="ChEBI" id="CHEBI:29035"/>
    </cofactor>
</comment>
<feature type="domain" description="Poly(A) polymerase nucleotidyltransferase" evidence="15">
    <location>
        <begin position="64"/>
        <end position="139"/>
    </location>
</feature>
<keyword evidence="13" id="KW-0812">Transmembrane</keyword>
<dbReference type="InterPro" id="IPR007012">
    <property type="entry name" value="PolA_pol_cen_dom"/>
</dbReference>
<evidence type="ECO:0000256" key="5">
    <source>
        <dbReference type="ARBA" id="ARBA00012388"/>
    </source>
</evidence>
<dbReference type="Gene3D" id="1.10.1410.10">
    <property type="match status" value="1"/>
</dbReference>
<evidence type="ECO:0000256" key="7">
    <source>
        <dbReference type="ARBA" id="ARBA00022679"/>
    </source>
</evidence>
<evidence type="ECO:0000256" key="4">
    <source>
        <dbReference type="ARBA" id="ARBA00010912"/>
    </source>
</evidence>
<dbReference type="Pfam" id="PF04928">
    <property type="entry name" value="PAP_central"/>
    <property type="match status" value="1"/>
</dbReference>
<keyword evidence="9" id="KW-0547">Nucleotide-binding</keyword>
<keyword evidence="7" id="KW-0808">Transferase</keyword>
<evidence type="ECO:0000256" key="1">
    <source>
        <dbReference type="ARBA" id="ARBA00001936"/>
    </source>
</evidence>
<keyword evidence="17" id="KW-1185">Reference proteome</keyword>
<dbReference type="EC" id="2.7.7.19" evidence="5"/>
<evidence type="ECO:0000256" key="9">
    <source>
        <dbReference type="ARBA" id="ARBA00022741"/>
    </source>
</evidence>
<evidence type="ECO:0000256" key="10">
    <source>
        <dbReference type="ARBA" id="ARBA00022840"/>
    </source>
</evidence>
<dbReference type="AlphaFoldDB" id="A0A9J6B6X6"/>
<evidence type="ECO:0000259" key="15">
    <source>
        <dbReference type="Pfam" id="PF20750"/>
    </source>
</evidence>
<dbReference type="GO" id="GO:0006397">
    <property type="term" value="P:mRNA processing"/>
    <property type="evidence" value="ECO:0007669"/>
    <property type="project" value="UniProtKB-KW"/>
</dbReference>
<dbReference type="Gene3D" id="3.30.460.10">
    <property type="entry name" value="Beta Polymerase, domain 2"/>
    <property type="match status" value="1"/>
</dbReference>
<evidence type="ECO:0000256" key="13">
    <source>
        <dbReference type="SAM" id="Phobius"/>
    </source>
</evidence>
<gene>
    <name evidence="16" type="ORF">H5410_004033</name>
</gene>
<dbReference type="OrthoDB" id="412748at2759"/>
<evidence type="ECO:0000313" key="17">
    <source>
        <dbReference type="Proteomes" id="UP000824120"/>
    </source>
</evidence>
<dbReference type="GO" id="GO:0046872">
    <property type="term" value="F:metal ion binding"/>
    <property type="evidence" value="ECO:0007669"/>
    <property type="project" value="UniProtKB-KW"/>
</dbReference>
<dbReference type="EMBL" id="JACXVP010000001">
    <property type="protein sequence ID" value="KAG5632316.1"/>
    <property type="molecule type" value="Genomic_DNA"/>
</dbReference>
<dbReference type="PANTHER" id="PTHR10682:SF39">
    <property type="entry name" value="POLY(A) POLYMERASE"/>
    <property type="match status" value="1"/>
</dbReference>
<keyword evidence="10" id="KW-0067">ATP-binding</keyword>
<protein>
    <recommendedName>
        <fullName evidence="5">polynucleotide adenylyltransferase</fullName>
        <ecNumber evidence="5">2.7.7.19</ecNumber>
    </recommendedName>
</protein>
<dbReference type="Proteomes" id="UP000824120">
    <property type="component" value="Chromosome 1"/>
</dbReference>
<keyword evidence="8" id="KW-0479">Metal-binding</keyword>
<evidence type="ECO:0000256" key="2">
    <source>
        <dbReference type="ARBA" id="ARBA00001946"/>
    </source>
</evidence>
<organism evidence="16 17">
    <name type="scientific">Solanum commersonii</name>
    <name type="common">Commerson's wild potato</name>
    <name type="synonym">Commerson's nightshade</name>
    <dbReference type="NCBI Taxonomy" id="4109"/>
    <lineage>
        <taxon>Eukaryota</taxon>
        <taxon>Viridiplantae</taxon>
        <taxon>Streptophyta</taxon>
        <taxon>Embryophyta</taxon>
        <taxon>Tracheophyta</taxon>
        <taxon>Spermatophyta</taxon>
        <taxon>Magnoliopsida</taxon>
        <taxon>eudicotyledons</taxon>
        <taxon>Gunneridae</taxon>
        <taxon>Pentapetalae</taxon>
        <taxon>asterids</taxon>
        <taxon>lamiids</taxon>
        <taxon>Solanales</taxon>
        <taxon>Solanaceae</taxon>
        <taxon>Solanoideae</taxon>
        <taxon>Solaneae</taxon>
        <taxon>Solanum</taxon>
    </lineage>
</organism>
<feature type="transmembrane region" description="Helical" evidence="13">
    <location>
        <begin position="307"/>
        <end position="325"/>
    </location>
</feature>
<comment type="subcellular location">
    <subcellularLocation>
        <location evidence="3">Nucleus</location>
    </subcellularLocation>
</comment>
<proteinExistence type="inferred from homology"/>
<dbReference type="InterPro" id="IPR043519">
    <property type="entry name" value="NT_sf"/>
</dbReference>
<evidence type="ECO:0000259" key="14">
    <source>
        <dbReference type="Pfam" id="PF04928"/>
    </source>
</evidence>
<accession>A0A9J6B6X6</accession>
<dbReference type="SUPFAM" id="SSF81631">
    <property type="entry name" value="PAP/OAS1 substrate-binding domain"/>
    <property type="match status" value="1"/>
</dbReference>
<comment type="cofactor">
    <cofactor evidence="2">
        <name>Mg(2+)</name>
        <dbReference type="ChEBI" id="CHEBI:18420"/>
    </cofactor>
</comment>
<comment type="caution">
    <text evidence="16">The sequence shown here is derived from an EMBL/GenBank/DDBJ whole genome shotgun (WGS) entry which is preliminary data.</text>
</comment>
<evidence type="ECO:0000256" key="3">
    <source>
        <dbReference type="ARBA" id="ARBA00004123"/>
    </source>
</evidence>
<keyword evidence="11" id="KW-0460">Magnesium</keyword>
<comment type="similarity">
    <text evidence="4">Belongs to the poly(A) polymerase family.</text>
</comment>
<dbReference type="CDD" id="cd05402">
    <property type="entry name" value="NT_PAP_TUTase"/>
    <property type="match status" value="1"/>
</dbReference>
<dbReference type="Pfam" id="PF20750">
    <property type="entry name" value="PAP_NTPase"/>
    <property type="match status" value="2"/>
</dbReference>
<dbReference type="GO" id="GO:0005524">
    <property type="term" value="F:ATP binding"/>
    <property type="evidence" value="ECO:0007669"/>
    <property type="project" value="UniProtKB-KW"/>
</dbReference>
<keyword evidence="13" id="KW-0472">Membrane</keyword>